<organism evidence="2 3">
    <name type="scientific">Candidatus Flavonifractor intestinigallinarum</name>
    <dbReference type="NCBI Taxonomy" id="2838586"/>
    <lineage>
        <taxon>Bacteria</taxon>
        <taxon>Bacillati</taxon>
        <taxon>Bacillota</taxon>
        <taxon>Clostridia</taxon>
        <taxon>Eubacteriales</taxon>
        <taxon>Oscillospiraceae</taxon>
        <taxon>Flavonifractor</taxon>
    </lineage>
</organism>
<dbReference type="Proteomes" id="UP000823921">
    <property type="component" value="Unassembled WGS sequence"/>
</dbReference>
<sequence>MKKNRSVIPFLSGVLATILTAGCLTTALAASGLVSFNPVNLDLNGRTIFASGDTLKTEGGQEIPSSIVYTDQAGGGTTYLPLRTIANLLDVPITWDGGETTVVLGRSDPGGITVESGTGASAWDSLPLHQAGKTVGSFAEVQPDARKGGIMVLEETQFRSGSDFSRDIPFVGANGRYVSITVTNNGTHPLLFQAGHLYATGRDMLATQIPAGATVTRTFEALESGAAIQPRFGVDISTGSGEGGTVDIQISAVQFNG</sequence>
<protein>
    <submittedName>
        <fullName evidence="2">Copper amine oxidase N-terminal domain-containing protein</fullName>
    </submittedName>
</protein>
<evidence type="ECO:0000313" key="2">
    <source>
        <dbReference type="EMBL" id="HJB79372.1"/>
    </source>
</evidence>
<gene>
    <name evidence="2" type="ORF">H9712_00100</name>
</gene>
<keyword evidence="1" id="KW-0732">Signal</keyword>
<dbReference type="PROSITE" id="PS51257">
    <property type="entry name" value="PROKAR_LIPOPROTEIN"/>
    <property type="match status" value="1"/>
</dbReference>
<proteinExistence type="predicted"/>
<evidence type="ECO:0000256" key="1">
    <source>
        <dbReference type="SAM" id="SignalP"/>
    </source>
</evidence>
<reference evidence="2" key="1">
    <citation type="journal article" date="2021" name="PeerJ">
        <title>Extensive microbial diversity within the chicken gut microbiome revealed by metagenomics and culture.</title>
        <authorList>
            <person name="Gilroy R."/>
            <person name="Ravi A."/>
            <person name="Getino M."/>
            <person name="Pursley I."/>
            <person name="Horton D.L."/>
            <person name="Alikhan N.F."/>
            <person name="Baker D."/>
            <person name="Gharbi K."/>
            <person name="Hall N."/>
            <person name="Watson M."/>
            <person name="Adriaenssens E.M."/>
            <person name="Foster-Nyarko E."/>
            <person name="Jarju S."/>
            <person name="Secka A."/>
            <person name="Antonio M."/>
            <person name="Oren A."/>
            <person name="Chaudhuri R.R."/>
            <person name="La Ragione R."/>
            <person name="Hildebrand F."/>
            <person name="Pallen M.J."/>
        </authorList>
    </citation>
    <scope>NUCLEOTIDE SEQUENCE</scope>
    <source>
        <strain evidence="2">CHK192-8294</strain>
    </source>
</reference>
<reference evidence="2" key="2">
    <citation type="submission" date="2021-04" db="EMBL/GenBank/DDBJ databases">
        <authorList>
            <person name="Gilroy R."/>
        </authorList>
    </citation>
    <scope>NUCLEOTIDE SEQUENCE</scope>
    <source>
        <strain evidence="2">CHK192-8294</strain>
    </source>
</reference>
<evidence type="ECO:0000313" key="3">
    <source>
        <dbReference type="Proteomes" id="UP000823921"/>
    </source>
</evidence>
<name>A0A9D2MJH0_9FIRM</name>
<dbReference type="EMBL" id="DWXO01000001">
    <property type="protein sequence ID" value="HJB79372.1"/>
    <property type="molecule type" value="Genomic_DNA"/>
</dbReference>
<feature type="signal peptide" evidence="1">
    <location>
        <begin position="1"/>
        <end position="29"/>
    </location>
</feature>
<accession>A0A9D2MJH0</accession>
<comment type="caution">
    <text evidence="2">The sequence shown here is derived from an EMBL/GenBank/DDBJ whole genome shotgun (WGS) entry which is preliminary data.</text>
</comment>
<feature type="chain" id="PRO_5038780490" evidence="1">
    <location>
        <begin position="30"/>
        <end position="257"/>
    </location>
</feature>
<dbReference type="AlphaFoldDB" id="A0A9D2MJH0"/>